<sequence length="80" mass="9091">LDCRTSVIAIRFLRAKTREQRAAVDLDTHHSKEYVKYIPATVCSQLRDLEARKMHVGHKMSIRAFDSIRAAGFPVSILHG</sequence>
<gene>
    <name evidence="1" type="ORF">OLEA9_A084070</name>
</gene>
<comment type="caution">
    <text evidence="1">The sequence shown here is derived from an EMBL/GenBank/DDBJ whole genome shotgun (WGS) entry which is preliminary data.</text>
</comment>
<accession>A0A8S0SEC5</accession>
<organism evidence="1 2">
    <name type="scientific">Olea europaea subsp. europaea</name>
    <dbReference type="NCBI Taxonomy" id="158383"/>
    <lineage>
        <taxon>Eukaryota</taxon>
        <taxon>Viridiplantae</taxon>
        <taxon>Streptophyta</taxon>
        <taxon>Embryophyta</taxon>
        <taxon>Tracheophyta</taxon>
        <taxon>Spermatophyta</taxon>
        <taxon>Magnoliopsida</taxon>
        <taxon>eudicotyledons</taxon>
        <taxon>Gunneridae</taxon>
        <taxon>Pentapetalae</taxon>
        <taxon>asterids</taxon>
        <taxon>lamiids</taxon>
        <taxon>Lamiales</taxon>
        <taxon>Oleaceae</taxon>
        <taxon>Oleeae</taxon>
        <taxon>Olea</taxon>
    </lineage>
</organism>
<evidence type="ECO:0000313" key="2">
    <source>
        <dbReference type="Proteomes" id="UP000594638"/>
    </source>
</evidence>
<dbReference type="OrthoDB" id="19657at2759"/>
<dbReference type="Proteomes" id="UP000594638">
    <property type="component" value="Unassembled WGS sequence"/>
</dbReference>
<dbReference type="AlphaFoldDB" id="A0A8S0SEC5"/>
<feature type="non-terminal residue" evidence="1">
    <location>
        <position position="80"/>
    </location>
</feature>
<dbReference type="Gramene" id="OE9A084070T1">
    <property type="protein sequence ID" value="OE9A084070C1"/>
    <property type="gene ID" value="OE9A084070"/>
</dbReference>
<name>A0A8S0SEC5_OLEEU</name>
<keyword evidence="2" id="KW-1185">Reference proteome</keyword>
<proteinExistence type="predicted"/>
<protein>
    <submittedName>
        <fullName evidence="1">Uncharacterized protein</fullName>
    </submittedName>
</protein>
<evidence type="ECO:0000313" key="1">
    <source>
        <dbReference type="EMBL" id="CAA2991107.1"/>
    </source>
</evidence>
<reference evidence="1 2" key="1">
    <citation type="submission" date="2019-12" db="EMBL/GenBank/DDBJ databases">
        <authorList>
            <person name="Alioto T."/>
            <person name="Alioto T."/>
            <person name="Gomez Garrido J."/>
        </authorList>
    </citation>
    <scope>NUCLEOTIDE SEQUENCE [LARGE SCALE GENOMIC DNA]</scope>
</reference>
<dbReference type="EMBL" id="CACTIH010004735">
    <property type="protein sequence ID" value="CAA2991107.1"/>
    <property type="molecule type" value="Genomic_DNA"/>
</dbReference>
<feature type="non-terminal residue" evidence="1">
    <location>
        <position position="1"/>
    </location>
</feature>